<dbReference type="Pfam" id="PF01447">
    <property type="entry name" value="Peptidase_M4"/>
    <property type="match status" value="1"/>
</dbReference>
<evidence type="ECO:0000259" key="11">
    <source>
        <dbReference type="Pfam" id="PF07504"/>
    </source>
</evidence>
<dbReference type="EMBL" id="JAPNKA010000001">
    <property type="protein sequence ID" value="MCY1080655.1"/>
    <property type="molecule type" value="Genomic_DNA"/>
</dbReference>
<feature type="domain" description="Peptidase M4 C-terminal" evidence="10">
    <location>
        <begin position="370"/>
        <end position="541"/>
    </location>
</feature>
<organism evidence="12 13">
    <name type="scientific">Archangium lansingense</name>
    <dbReference type="NCBI Taxonomy" id="2995310"/>
    <lineage>
        <taxon>Bacteria</taxon>
        <taxon>Pseudomonadati</taxon>
        <taxon>Myxococcota</taxon>
        <taxon>Myxococcia</taxon>
        <taxon>Myxococcales</taxon>
        <taxon>Cystobacterineae</taxon>
        <taxon>Archangiaceae</taxon>
        <taxon>Archangium</taxon>
    </lineage>
</organism>
<dbReference type="InterPro" id="IPR013856">
    <property type="entry name" value="Peptidase_M4_domain"/>
</dbReference>
<evidence type="ECO:0000313" key="13">
    <source>
        <dbReference type="Proteomes" id="UP001207654"/>
    </source>
</evidence>
<evidence type="ECO:0000256" key="3">
    <source>
        <dbReference type="ARBA" id="ARBA00022723"/>
    </source>
</evidence>
<dbReference type="InterPro" id="IPR050728">
    <property type="entry name" value="Zinc_Metalloprotease_M4"/>
</dbReference>
<dbReference type="RefSeq" id="WP_267539301.1">
    <property type="nucleotide sequence ID" value="NZ_JAPNKA010000001.1"/>
</dbReference>
<dbReference type="Proteomes" id="UP001207654">
    <property type="component" value="Unassembled WGS sequence"/>
</dbReference>
<name>A0ABT4AG44_9BACT</name>
<keyword evidence="5 8" id="KW-0378">Hydrolase</keyword>
<dbReference type="InterPro" id="IPR027268">
    <property type="entry name" value="Peptidase_M4/M1_CTD_sf"/>
</dbReference>
<evidence type="ECO:0000256" key="6">
    <source>
        <dbReference type="ARBA" id="ARBA00022833"/>
    </source>
</evidence>
<keyword evidence="4" id="KW-0732">Signal</keyword>
<evidence type="ECO:0000313" key="12">
    <source>
        <dbReference type="EMBL" id="MCY1080655.1"/>
    </source>
</evidence>
<comment type="function">
    <text evidence="8">Extracellular zinc metalloprotease.</text>
</comment>
<evidence type="ECO:0000256" key="5">
    <source>
        <dbReference type="ARBA" id="ARBA00022801"/>
    </source>
</evidence>
<dbReference type="InterPro" id="IPR001570">
    <property type="entry name" value="Peptidase_M4_C_domain"/>
</dbReference>
<keyword evidence="7 8" id="KW-0482">Metalloprotease</keyword>
<evidence type="ECO:0000256" key="2">
    <source>
        <dbReference type="ARBA" id="ARBA00022670"/>
    </source>
</evidence>
<feature type="domain" description="FTP" evidence="11">
    <location>
        <begin position="64"/>
        <end position="99"/>
    </location>
</feature>
<gene>
    <name evidence="12" type="ORF">OV287_40055</name>
</gene>
<evidence type="ECO:0000256" key="7">
    <source>
        <dbReference type="ARBA" id="ARBA00023049"/>
    </source>
</evidence>
<keyword evidence="13" id="KW-1185">Reference proteome</keyword>
<sequence>MKRILPAAFVTLTLWGCGDSGSTRVTSTRELAAGPERTAAVERAVSRVLLEGAKLGVTAPEALSARTVLVDDDGTEHVRLERTWQGLRVIGGDMVVHQRGGADARGFSLTGQPSLASVASRPTLDASVAALRARSAFVGNLSGPRTAKLVVDARQGHEPALAYEVVLDGYQPDQTPSELHVLVDATTGAIRGKWDAVHTTAAVGSGKSLYSGQVSINTDSALLGGYALRDTTRGGGFYTTDMNNLGSIPIVGDTLPLPPLLLPGTLFTDSDNVWGDGTPGNRQSAAVDAHFGQQTTYDYYRAVHGRDGIDGAGRMGYSRVHYGDKYNNAFWYDLCFCMTYGDGNGSILAPLTSLDVAGHEMTHGITSQTAGLAYEGESGGLNEATSDIFGSLVEYYANTAQDPGDYLIGETIYTPSTPGDALRYMHQPSLDGKSPDCWSSSLASLDVHYSSGVANHFFYLLAEGSNPAGGPASPTCDGSSHGGIGRLKAGKIWYRALTVYMTSSTNYAGARTATLSAASDLYGAGSPEVSAVAAAWSAVSVN</sequence>
<comment type="subcellular location">
    <subcellularLocation>
        <location evidence="8">Secreted</location>
    </subcellularLocation>
</comment>
<dbReference type="PANTHER" id="PTHR33794">
    <property type="entry name" value="BACILLOLYSIN"/>
    <property type="match status" value="1"/>
</dbReference>
<dbReference type="Gene3D" id="3.10.170.10">
    <property type="match status" value="1"/>
</dbReference>
<protein>
    <recommendedName>
        <fullName evidence="8">Neutral metalloproteinase</fullName>
        <ecNumber evidence="8">3.4.24.-</ecNumber>
    </recommendedName>
</protein>
<accession>A0ABT4AG44</accession>
<keyword evidence="2 8" id="KW-0645">Protease</keyword>
<keyword evidence="3" id="KW-0479">Metal-binding</keyword>
<dbReference type="Pfam" id="PF02868">
    <property type="entry name" value="Peptidase_M4_C"/>
    <property type="match status" value="1"/>
</dbReference>
<keyword evidence="8" id="KW-0964">Secreted</keyword>
<comment type="similarity">
    <text evidence="1 8">Belongs to the peptidase M4 family.</text>
</comment>
<comment type="caution">
    <text evidence="12">The sequence shown here is derived from an EMBL/GenBank/DDBJ whole genome shotgun (WGS) entry which is preliminary data.</text>
</comment>
<dbReference type="InterPro" id="IPR011096">
    <property type="entry name" value="FTP_domain"/>
</dbReference>
<evidence type="ECO:0000256" key="8">
    <source>
        <dbReference type="RuleBase" id="RU366073"/>
    </source>
</evidence>
<dbReference type="PRINTS" id="PR00730">
    <property type="entry name" value="THERMOLYSIN"/>
</dbReference>
<comment type="cofactor">
    <cofactor evidence="8">
        <name>Zn(2+)</name>
        <dbReference type="ChEBI" id="CHEBI:29105"/>
    </cofactor>
</comment>
<proteinExistence type="inferred from homology"/>
<dbReference type="CDD" id="cd09597">
    <property type="entry name" value="M4_TLP"/>
    <property type="match status" value="1"/>
</dbReference>
<dbReference type="PANTHER" id="PTHR33794:SF1">
    <property type="entry name" value="BACILLOLYSIN"/>
    <property type="match status" value="1"/>
</dbReference>
<evidence type="ECO:0000259" key="9">
    <source>
        <dbReference type="Pfam" id="PF01447"/>
    </source>
</evidence>
<dbReference type="InterPro" id="IPR023612">
    <property type="entry name" value="Peptidase_M4"/>
</dbReference>
<dbReference type="Gene3D" id="1.10.390.10">
    <property type="entry name" value="Neutral Protease Domain 2"/>
    <property type="match status" value="1"/>
</dbReference>
<dbReference type="Gene3D" id="3.10.450.490">
    <property type="match status" value="1"/>
</dbReference>
<evidence type="ECO:0000259" key="10">
    <source>
        <dbReference type="Pfam" id="PF02868"/>
    </source>
</evidence>
<dbReference type="Pfam" id="PF07504">
    <property type="entry name" value="FTP"/>
    <property type="match status" value="1"/>
</dbReference>
<dbReference type="SUPFAM" id="SSF55486">
    <property type="entry name" value="Metalloproteases ('zincins'), catalytic domain"/>
    <property type="match status" value="1"/>
</dbReference>
<evidence type="ECO:0000256" key="4">
    <source>
        <dbReference type="ARBA" id="ARBA00022729"/>
    </source>
</evidence>
<reference evidence="12 13" key="1">
    <citation type="submission" date="2022-11" db="EMBL/GenBank/DDBJ databases">
        <title>Minimal conservation of predation-associated metabolite biosynthetic gene clusters underscores biosynthetic potential of Myxococcota including descriptions for ten novel species: Archangium lansinium sp. nov., Myxococcus landrumus sp. nov., Nannocystis bai.</title>
        <authorList>
            <person name="Ahearne A."/>
            <person name="Stevens C."/>
            <person name="Phillips K."/>
        </authorList>
    </citation>
    <scope>NUCLEOTIDE SEQUENCE [LARGE SCALE GENOMIC DNA]</scope>
    <source>
        <strain evidence="12 13">MIWBW</strain>
    </source>
</reference>
<evidence type="ECO:0000256" key="1">
    <source>
        <dbReference type="ARBA" id="ARBA00009388"/>
    </source>
</evidence>
<feature type="domain" description="Peptidase M4" evidence="9">
    <location>
        <begin position="204"/>
        <end position="367"/>
    </location>
</feature>
<dbReference type="EC" id="3.4.24.-" evidence="8"/>
<keyword evidence="6 8" id="KW-0862">Zinc</keyword>